<evidence type="ECO:0000259" key="2">
    <source>
        <dbReference type="Pfam" id="PF02627"/>
    </source>
</evidence>
<keyword evidence="3" id="KW-0456">Lyase</keyword>
<dbReference type="EC" id="4.1.1.44" evidence="3"/>
<dbReference type="Pfam" id="PF00561">
    <property type="entry name" value="Abhydrolase_1"/>
    <property type="match status" value="1"/>
</dbReference>
<dbReference type="PANTHER" id="PTHR33570:SF2">
    <property type="entry name" value="CARBOXYMUCONOLACTONE DECARBOXYLASE-LIKE DOMAIN-CONTAINING PROTEIN"/>
    <property type="match status" value="1"/>
</dbReference>
<dbReference type="InterPro" id="IPR000073">
    <property type="entry name" value="AB_hydrolase_1"/>
</dbReference>
<dbReference type="InterPro" id="IPR029058">
    <property type="entry name" value="AB_hydrolase_fold"/>
</dbReference>
<dbReference type="Gene3D" id="3.40.50.1820">
    <property type="entry name" value="alpha/beta hydrolase"/>
    <property type="match status" value="1"/>
</dbReference>
<evidence type="ECO:0000313" key="3">
    <source>
        <dbReference type="EMBL" id="MBP0446025.1"/>
    </source>
</evidence>
<sequence length="383" mass="40282">MFIAIRDMSVHVQVSGPPGAPPLLMLHSLGTGLHVWDPQAEALSRTHRVIRFDLRGHGLTGVVPGEASMAALAEDAFAVMDALRVPAAHLAGISIGGRIAMEMAASQPDRVLSLFLLDTAMEFPPPSNWQARIEAVQAGGMQTVADAVMARWVVDQDAPSSRALRAMLLATPPQGYAAAAAALRDATPERLLGKLRGPATVVVGELDQASPVSAAAAIRDAIPGARLTVLPGVSHIPTFEAAEAVTDALRAHLAPLPEGDAHSAGMKVRKAVLGAAHVARAQANVTALDAPFQDYITRNVWGQIWTRPGLPRHTRSLLTLAVTAALAREGEFGLHVRATRNTGVTPEEIAEVLLQVGAYAGVPVANHALKIAKEILAQMEEGR</sequence>
<name>A0ABS4AG63_9PROT</name>
<reference evidence="3 4" key="1">
    <citation type="submission" date="2021-03" db="EMBL/GenBank/DDBJ databases">
        <authorList>
            <person name="So Y."/>
        </authorList>
    </citation>
    <scope>NUCLEOTIDE SEQUENCE [LARGE SCALE GENOMIC DNA]</scope>
    <source>
        <strain evidence="3 4">SSH11</strain>
    </source>
</reference>
<organism evidence="3 4">
    <name type="scientific">Pararoseomonas baculiformis</name>
    <dbReference type="NCBI Taxonomy" id="2820812"/>
    <lineage>
        <taxon>Bacteria</taxon>
        <taxon>Pseudomonadati</taxon>
        <taxon>Pseudomonadota</taxon>
        <taxon>Alphaproteobacteria</taxon>
        <taxon>Acetobacterales</taxon>
        <taxon>Acetobacteraceae</taxon>
        <taxon>Pararoseomonas</taxon>
    </lineage>
</organism>
<keyword evidence="4" id="KW-1185">Reference proteome</keyword>
<dbReference type="Proteomes" id="UP000681594">
    <property type="component" value="Unassembled WGS sequence"/>
</dbReference>
<dbReference type="SUPFAM" id="SSF53474">
    <property type="entry name" value="alpha/beta-Hydrolases"/>
    <property type="match status" value="1"/>
</dbReference>
<dbReference type="RefSeq" id="WP_209380292.1">
    <property type="nucleotide sequence ID" value="NZ_JAGIZB010000013.1"/>
</dbReference>
<dbReference type="InterPro" id="IPR029032">
    <property type="entry name" value="AhpD-like"/>
</dbReference>
<dbReference type="InterPro" id="IPR012788">
    <property type="entry name" value="Decarb_PcaC"/>
</dbReference>
<dbReference type="InterPro" id="IPR052512">
    <property type="entry name" value="4CMD/NDH-1_regulator"/>
</dbReference>
<dbReference type="GO" id="GO:0047575">
    <property type="term" value="F:4-carboxymuconolactone decarboxylase activity"/>
    <property type="evidence" value="ECO:0007669"/>
    <property type="project" value="UniProtKB-EC"/>
</dbReference>
<dbReference type="Gene3D" id="1.20.1290.10">
    <property type="entry name" value="AhpD-like"/>
    <property type="match status" value="1"/>
</dbReference>
<dbReference type="SUPFAM" id="SSF69118">
    <property type="entry name" value="AhpD-like"/>
    <property type="match status" value="1"/>
</dbReference>
<dbReference type="EMBL" id="JAGIZB010000013">
    <property type="protein sequence ID" value="MBP0446025.1"/>
    <property type="molecule type" value="Genomic_DNA"/>
</dbReference>
<dbReference type="PANTHER" id="PTHR33570">
    <property type="entry name" value="4-CARBOXYMUCONOLACTONE DECARBOXYLASE FAMILY PROTEIN"/>
    <property type="match status" value="1"/>
</dbReference>
<dbReference type="NCBIfam" id="TIGR02425">
    <property type="entry name" value="decarb_PcaC"/>
    <property type="match status" value="1"/>
</dbReference>
<evidence type="ECO:0000259" key="1">
    <source>
        <dbReference type="Pfam" id="PF00561"/>
    </source>
</evidence>
<evidence type="ECO:0000313" key="4">
    <source>
        <dbReference type="Proteomes" id="UP000681594"/>
    </source>
</evidence>
<gene>
    <name evidence="3" type="primary">pcaC</name>
    <name evidence="3" type="ORF">J8J14_14705</name>
</gene>
<dbReference type="InterPro" id="IPR003779">
    <property type="entry name" value="CMD-like"/>
</dbReference>
<dbReference type="Pfam" id="PF02627">
    <property type="entry name" value="CMD"/>
    <property type="match status" value="1"/>
</dbReference>
<comment type="caution">
    <text evidence="3">The sequence shown here is derived from an EMBL/GenBank/DDBJ whole genome shotgun (WGS) entry which is preliminary data.</text>
</comment>
<protein>
    <submittedName>
        <fullName evidence="3">4-carboxymuconolactone decarboxylase</fullName>
        <ecNumber evidence="3">4.1.1.44</ecNumber>
    </submittedName>
</protein>
<accession>A0ABS4AG63</accession>
<dbReference type="PRINTS" id="PR00111">
    <property type="entry name" value="ABHYDROLASE"/>
</dbReference>
<feature type="domain" description="AB hydrolase-1" evidence="1">
    <location>
        <begin position="21"/>
        <end position="145"/>
    </location>
</feature>
<feature type="domain" description="Carboxymuconolactone decarboxylase-like" evidence="2">
    <location>
        <begin position="292"/>
        <end position="374"/>
    </location>
</feature>
<proteinExistence type="predicted"/>